<keyword evidence="3" id="KW-1185">Reference proteome</keyword>
<feature type="compositionally biased region" description="Basic and acidic residues" evidence="1">
    <location>
        <begin position="459"/>
        <end position="470"/>
    </location>
</feature>
<reference evidence="2" key="1">
    <citation type="submission" date="2018-03" db="EMBL/GenBank/DDBJ databases">
        <authorList>
            <person name="Guldener U."/>
        </authorList>
    </citation>
    <scope>NUCLEOTIDE SEQUENCE</scope>
</reference>
<organism evidence="2 3">
    <name type="scientific">Cephalotrichum gorgonifer</name>
    <dbReference type="NCBI Taxonomy" id="2041049"/>
    <lineage>
        <taxon>Eukaryota</taxon>
        <taxon>Fungi</taxon>
        <taxon>Dikarya</taxon>
        <taxon>Ascomycota</taxon>
        <taxon>Pezizomycotina</taxon>
        <taxon>Sordariomycetes</taxon>
        <taxon>Hypocreomycetidae</taxon>
        <taxon>Microascales</taxon>
        <taxon>Microascaceae</taxon>
        <taxon>Cephalotrichum</taxon>
    </lineage>
</organism>
<dbReference type="EMBL" id="ONZQ02000017">
    <property type="protein sequence ID" value="SPO06935.1"/>
    <property type="molecule type" value="Genomic_DNA"/>
</dbReference>
<evidence type="ECO:0000313" key="3">
    <source>
        <dbReference type="Proteomes" id="UP001187682"/>
    </source>
</evidence>
<accession>A0AAE8N624</accession>
<gene>
    <name evidence="2" type="ORF">DNG_09629</name>
</gene>
<feature type="region of interest" description="Disordered" evidence="1">
    <location>
        <begin position="395"/>
        <end position="470"/>
    </location>
</feature>
<feature type="compositionally biased region" description="Polar residues" evidence="1">
    <location>
        <begin position="442"/>
        <end position="451"/>
    </location>
</feature>
<proteinExistence type="predicted"/>
<evidence type="ECO:0000256" key="1">
    <source>
        <dbReference type="SAM" id="MobiDB-lite"/>
    </source>
</evidence>
<feature type="compositionally biased region" description="Basic residues" evidence="1">
    <location>
        <begin position="424"/>
        <end position="433"/>
    </location>
</feature>
<evidence type="ECO:0000313" key="2">
    <source>
        <dbReference type="EMBL" id="SPO06935.1"/>
    </source>
</evidence>
<dbReference type="Proteomes" id="UP001187682">
    <property type="component" value="Unassembled WGS sequence"/>
</dbReference>
<name>A0AAE8N624_9PEZI</name>
<sequence>MTWDTNMINHSGVNGNAVSNGSSSLLRAVHDIVINVPSKGVIHVTEPGPDDFHKLGVWTTWAVKIIAGSYIRYWGYEGGPVLPITINPDGTFSMPTACNITFANVPIAPSWKVTLGDITSLQCIYAGSGSDSPPVGAATSVSTIARQVYRKDEPHNRMSILTRTTVNGKLGLTLLAGASSTSIDANLGVGVNVQVSIAANLTYSVTADGAAAVTGTLGHTQRYCASADGTDAGAITLKNVPAVARPPPGPPISAPEPPAGTDVYTVTFNVSVTRFPDPLTINGQSVTALAPVAGTVGRHFAVDSNGSLYFCFKRKANIPWNYSIGSVAAGTSYALTIVQVSFRNWLIYVNGRNMNEEADTGGGLFNGSPSDPAVIGNLPAASPLRLESPIEKVARSGFRKSESPDSSAPTPNDAQSPTPEPVRRSGRPHKAPRRLFPDGASSELSIANGTNRPPKCCRIHQDDGCPDPSDRRIMNAQKTIDFDDVYQSGKATDKHTIAKYPKSSGVWFILKCEEHGMHFCKNPVRGAARHLVSKLHGRMSMESSVAIRELSICMLGCDADKAERNNDAFLEAVGRRYEVPRRELEIAQ</sequence>
<feature type="compositionally biased region" description="Polar residues" evidence="1">
    <location>
        <begin position="404"/>
        <end position="417"/>
    </location>
</feature>
<comment type="caution">
    <text evidence="2">The sequence shown here is derived from an EMBL/GenBank/DDBJ whole genome shotgun (WGS) entry which is preliminary data.</text>
</comment>
<dbReference type="AlphaFoldDB" id="A0AAE8N624"/>
<protein>
    <submittedName>
        <fullName evidence="2">Uncharacterized protein</fullName>
    </submittedName>
</protein>